<gene>
    <name evidence="1" type="ORF">DFSSTS7063_00431</name>
</gene>
<name>A0A564SJ64_9FIRM</name>
<protein>
    <recommendedName>
        <fullName evidence="3">DUF3841 domain-containing protein</fullName>
    </recommendedName>
</protein>
<dbReference type="Pfam" id="PF12952">
    <property type="entry name" value="DUF3841"/>
    <property type="match status" value="1"/>
</dbReference>
<evidence type="ECO:0000313" key="2">
    <source>
        <dbReference type="Proteomes" id="UP000358366"/>
    </source>
</evidence>
<organism evidence="1 2">
    <name type="scientific">Dorea formicigenerans</name>
    <dbReference type="NCBI Taxonomy" id="39486"/>
    <lineage>
        <taxon>Bacteria</taxon>
        <taxon>Bacillati</taxon>
        <taxon>Bacillota</taxon>
        <taxon>Clostridia</taxon>
        <taxon>Lachnospirales</taxon>
        <taxon>Lachnospiraceae</taxon>
        <taxon>Dorea</taxon>
    </lineage>
</organism>
<accession>A0A564SJ64</accession>
<proteinExistence type="predicted"/>
<evidence type="ECO:0000313" key="1">
    <source>
        <dbReference type="EMBL" id="VUW94853.1"/>
    </source>
</evidence>
<evidence type="ECO:0008006" key="3">
    <source>
        <dbReference type="Google" id="ProtNLM"/>
    </source>
</evidence>
<sequence length="198" mass="23128">MGVEKRMADRCNTIRLYSFQTDVVYQVLKRDGVCYSKEEYVRKKYKESAKVFINAYGWFVKEAQHIVPKPEGAEYPYWAFTDLYNVDQTGDGHVLTLDVPIGEAILFDMFDWTKIMQMHYIGENESEESAFSEELKNMGMSEFQIMTSNFYPEQKARIQESWKRLFGHQQAIEAGDNSGVHSVQAGLWCIKDEWIVKE</sequence>
<dbReference type="InterPro" id="IPR024211">
    <property type="entry name" value="DUF3841"/>
</dbReference>
<reference evidence="1 2" key="1">
    <citation type="submission" date="2019-07" db="EMBL/GenBank/DDBJ databases">
        <authorList>
            <person name="Hibberd C M."/>
            <person name="Gehrig L. J."/>
            <person name="Chang H.-W."/>
            <person name="Venkatesh S."/>
        </authorList>
    </citation>
    <scope>NUCLEOTIDE SEQUENCE [LARGE SCALE GENOMIC DNA]</scope>
    <source>
        <strain evidence="1">Dorea_formicigenerans_SSTS_Bg7063</strain>
    </source>
</reference>
<dbReference type="EMBL" id="CABHNI010000013">
    <property type="protein sequence ID" value="VUW94853.1"/>
    <property type="molecule type" value="Genomic_DNA"/>
</dbReference>
<dbReference type="AlphaFoldDB" id="A0A564SJ64"/>
<dbReference type="Proteomes" id="UP000358366">
    <property type="component" value="Unassembled WGS sequence"/>
</dbReference>